<name>A0AAV5DNE0_ELECO</name>
<dbReference type="GO" id="GO:0030598">
    <property type="term" value="F:rRNA N-glycosylase activity"/>
    <property type="evidence" value="ECO:0007669"/>
    <property type="project" value="UniProtKB-EC"/>
</dbReference>
<dbReference type="EC" id="3.2.2.22" evidence="1"/>
<keyword evidence="1" id="KW-0800">Toxin</keyword>
<evidence type="ECO:0000313" key="4">
    <source>
        <dbReference type="Proteomes" id="UP001054889"/>
    </source>
</evidence>
<evidence type="ECO:0000256" key="2">
    <source>
        <dbReference type="SAM" id="SignalP"/>
    </source>
</evidence>
<sequence>MDMEGSSMSLLSLIVLTLITTSNLTVSLAQSPWEQLIVFPLQGLDGDVVRLAMTQYDLSIAGFSNRTGHWHAFPEHVARIPKSTPLRFGNSYHDLIGGLANLPSLPLGKEPMAQSAGVLSYYDPGTAADDEDAALKRALATLRVTTTEVQRLTPIEETVEKGWENGDARVDPDHLPYIEHWDTICHEIIRAEDNDGVWDGPFTELLKKKANIHSLEDALSVVSVIGDRTMEHVLMAHARSA</sequence>
<feature type="chain" id="PRO_5043932641" description="rRNA N-glycosylase" evidence="2">
    <location>
        <begin position="30"/>
        <end position="241"/>
    </location>
</feature>
<dbReference type="InterPro" id="IPR016138">
    <property type="entry name" value="Ribosome_inactivat_prot_sub1"/>
</dbReference>
<accession>A0AAV5DNE0</accession>
<feature type="signal peptide" evidence="2">
    <location>
        <begin position="1"/>
        <end position="29"/>
    </location>
</feature>
<evidence type="ECO:0000313" key="3">
    <source>
        <dbReference type="EMBL" id="GJN11975.1"/>
    </source>
</evidence>
<dbReference type="EMBL" id="BQKI01000021">
    <property type="protein sequence ID" value="GJN11975.1"/>
    <property type="molecule type" value="Genomic_DNA"/>
</dbReference>
<keyword evidence="4" id="KW-1185">Reference proteome</keyword>
<comment type="caution">
    <text evidence="3">The sequence shown here is derived from an EMBL/GenBank/DDBJ whole genome shotgun (WGS) entry which is preliminary data.</text>
</comment>
<reference evidence="3" key="2">
    <citation type="submission" date="2021-12" db="EMBL/GenBank/DDBJ databases">
        <title>Resequencing data analysis of finger millet.</title>
        <authorList>
            <person name="Hatakeyama M."/>
            <person name="Aluri S."/>
            <person name="Balachadran M.T."/>
            <person name="Sivarajan S.R."/>
            <person name="Poveda L."/>
            <person name="Shimizu-Inatsugi R."/>
            <person name="Schlapbach R."/>
            <person name="Sreeman S.M."/>
            <person name="Shimizu K.K."/>
        </authorList>
    </citation>
    <scope>NUCLEOTIDE SEQUENCE</scope>
</reference>
<evidence type="ECO:0000256" key="1">
    <source>
        <dbReference type="RuleBase" id="RU004915"/>
    </source>
</evidence>
<dbReference type="GO" id="GO:0017148">
    <property type="term" value="P:negative regulation of translation"/>
    <property type="evidence" value="ECO:0007669"/>
    <property type="project" value="UniProtKB-KW"/>
</dbReference>
<dbReference type="Proteomes" id="UP001054889">
    <property type="component" value="Unassembled WGS sequence"/>
</dbReference>
<gene>
    <name evidence="3" type="primary">ga30215</name>
    <name evidence="3" type="ORF">PR202_ga30215</name>
</gene>
<dbReference type="PANTHER" id="PTHR33453:SF3">
    <property type="entry name" value="RRNA N-GLYCOSYLASE"/>
    <property type="match status" value="1"/>
</dbReference>
<reference evidence="3" key="1">
    <citation type="journal article" date="2018" name="DNA Res.">
        <title>Multiple hybrid de novo genome assembly of finger millet, an orphan allotetraploid crop.</title>
        <authorList>
            <person name="Hatakeyama M."/>
            <person name="Aluri S."/>
            <person name="Balachadran M.T."/>
            <person name="Sivarajan S.R."/>
            <person name="Patrignani A."/>
            <person name="Gruter S."/>
            <person name="Poveda L."/>
            <person name="Shimizu-Inatsugi R."/>
            <person name="Baeten J."/>
            <person name="Francoijs K.J."/>
            <person name="Nataraja K.N."/>
            <person name="Reddy Y.A.N."/>
            <person name="Phadnis S."/>
            <person name="Ravikumar R.L."/>
            <person name="Schlapbach R."/>
            <person name="Sreeman S.M."/>
            <person name="Shimizu K.K."/>
        </authorList>
    </citation>
    <scope>NUCLEOTIDE SEQUENCE</scope>
</reference>
<keyword evidence="1" id="KW-0652">Protein synthesis inhibitor</keyword>
<organism evidence="3 4">
    <name type="scientific">Eleusine coracana subsp. coracana</name>
    <dbReference type="NCBI Taxonomy" id="191504"/>
    <lineage>
        <taxon>Eukaryota</taxon>
        <taxon>Viridiplantae</taxon>
        <taxon>Streptophyta</taxon>
        <taxon>Embryophyta</taxon>
        <taxon>Tracheophyta</taxon>
        <taxon>Spermatophyta</taxon>
        <taxon>Magnoliopsida</taxon>
        <taxon>Liliopsida</taxon>
        <taxon>Poales</taxon>
        <taxon>Poaceae</taxon>
        <taxon>PACMAD clade</taxon>
        <taxon>Chloridoideae</taxon>
        <taxon>Cynodonteae</taxon>
        <taxon>Eleusininae</taxon>
        <taxon>Eleusine</taxon>
    </lineage>
</organism>
<keyword evidence="2" id="KW-0732">Signal</keyword>
<protein>
    <recommendedName>
        <fullName evidence="1">rRNA N-glycosylase</fullName>
        <ecNumber evidence="1">3.2.2.22</ecNumber>
    </recommendedName>
</protein>
<dbReference type="InterPro" id="IPR001574">
    <property type="entry name" value="Ribosome_inactivat_prot"/>
</dbReference>
<dbReference type="InterPro" id="IPR036041">
    <property type="entry name" value="Ribosome-inact_prot_sf"/>
</dbReference>
<proteinExistence type="inferred from homology"/>
<dbReference type="Pfam" id="PF00161">
    <property type="entry name" value="RIP"/>
    <property type="match status" value="1"/>
</dbReference>
<dbReference type="AlphaFoldDB" id="A0AAV5DNE0"/>
<dbReference type="Gene3D" id="3.40.420.10">
    <property type="entry name" value="Ricin (A subunit), domain 1"/>
    <property type="match status" value="1"/>
</dbReference>
<dbReference type="GO" id="GO:0006952">
    <property type="term" value="P:defense response"/>
    <property type="evidence" value="ECO:0007669"/>
    <property type="project" value="UniProtKB-KW"/>
</dbReference>
<dbReference type="PANTHER" id="PTHR33453">
    <property type="match status" value="1"/>
</dbReference>
<keyword evidence="1" id="KW-0378">Hydrolase</keyword>
<dbReference type="GO" id="GO:0090729">
    <property type="term" value="F:toxin activity"/>
    <property type="evidence" value="ECO:0007669"/>
    <property type="project" value="UniProtKB-KW"/>
</dbReference>
<keyword evidence="1" id="KW-0611">Plant defense</keyword>
<comment type="similarity">
    <text evidence="1">Belongs to the ribosome-inactivating protein family.</text>
</comment>
<comment type="catalytic activity">
    <reaction evidence="1">
        <text>Endohydrolysis of the N-glycosidic bond at one specific adenosine on the 28S rRNA.</text>
        <dbReference type="EC" id="3.2.2.22"/>
    </reaction>
</comment>
<dbReference type="SUPFAM" id="SSF56371">
    <property type="entry name" value="Ribosome inactivating proteins (RIP)"/>
    <property type="match status" value="1"/>
</dbReference>